<feature type="region of interest" description="Disordered" evidence="2">
    <location>
        <begin position="693"/>
        <end position="727"/>
    </location>
</feature>
<feature type="region of interest" description="Disordered" evidence="2">
    <location>
        <begin position="49"/>
        <end position="83"/>
    </location>
</feature>
<dbReference type="Proteomes" id="UP000678393">
    <property type="component" value="Unassembled WGS sequence"/>
</dbReference>
<keyword evidence="1" id="KW-0175">Coiled coil</keyword>
<feature type="region of interest" description="Disordered" evidence="2">
    <location>
        <begin position="750"/>
        <end position="839"/>
    </location>
</feature>
<feature type="compositionally biased region" description="Basic and acidic residues" evidence="2">
    <location>
        <begin position="994"/>
        <end position="1016"/>
    </location>
</feature>
<name>A0A8S4A4P1_9EUPU</name>
<organism evidence="3 4">
    <name type="scientific">Candidula unifasciata</name>
    <dbReference type="NCBI Taxonomy" id="100452"/>
    <lineage>
        <taxon>Eukaryota</taxon>
        <taxon>Metazoa</taxon>
        <taxon>Spiralia</taxon>
        <taxon>Lophotrochozoa</taxon>
        <taxon>Mollusca</taxon>
        <taxon>Gastropoda</taxon>
        <taxon>Heterobranchia</taxon>
        <taxon>Euthyneura</taxon>
        <taxon>Panpulmonata</taxon>
        <taxon>Eupulmonata</taxon>
        <taxon>Stylommatophora</taxon>
        <taxon>Helicina</taxon>
        <taxon>Helicoidea</taxon>
        <taxon>Geomitridae</taxon>
        <taxon>Candidula</taxon>
    </lineage>
</organism>
<feature type="compositionally biased region" description="Basic residues" evidence="2">
    <location>
        <begin position="823"/>
        <end position="832"/>
    </location>
</feature>
<feature type="compositionally biased region" description="Polar residues" evidence="2">
    <location>
        <begin position="315"/>
        <end position="329"/>
    </location>
</feature>
<dbReference type="EMBL" id="CAJHNH020008035">
    <property type="protein sequence ID" value="CAG5135212.1"/>
    <property type="molecule type" value="Genomic_DNA"/>
</dbReference>
<evidence type="ECO:0000256" key="1">
    <source>
        <dbReference type="SAM" id="Coils"/>
    </source>
</evidence>
<feature type="compositionally biased region" description="Polar residues" evidence="2">
    <location>
        <begin position="361"/>
        <end position="407"/>
    </location>
</feature>
<feature type="region of interest" description="Disordered" evidence="2">
    <location>
        <begin position="1"/>
        <end position="27"/>
    </location>
</feature>
<feature type="compositionally biased region" description="Polar residues" evidence="2">
    <location>
        <begin position="337"/>
        <end position="348"/>
    </location>
</feature>
<comment type="caution">
    <text evidence="3">The sequence shown here is derived from an EMBL/GenBank/DDBJ whole genome shotgun (WGS) entry which is preliminary data.</text>
</comment>
<accession>A0A8S4A4P1</accession>
<keyword evidence="4" id="KW-1185">Reference proteome</keyword>
<feature type="region of interest" description="Disordered" evidence="2">
    <location>
        <begin position="987"/>
        <end position="1034"/>
    </location>
</feature>
<evidence type="ECO:0000313" key="3">
    <source>
        <dbReference type="EMBL" id="CAG5135212.1"/>
    </source>
</evidence>
<feature type="compositionally biased region" description="Basic and acidic residues" evidence="2">
    <location>
        <begin position="759"/>
        <end position="771"/>
    </location>
</feature>
<feature type="compositionally biased region" description="Basic and acidic residues" evidence="2">
    <location>
        <begin position="587"/>
        <end position="606"/>
    </location>
</feature>
<feature type="compositionally biased region" description="Polar residues" evidence="2">
    <location>
        <begin position="772"/>
        <end position="788"/>
    </location>
</feature>
<feature type="compositionally biased region" description="Polar residues" evidence="2">
    <location>
        <begin position="1"/>
        <end position="25"/>
    </location>
</feature>
<reference evidence="3" key="1">
    <citation type="submission" date="2021-04" db="EMBL/GenBank/DDBJ databases">
        <authorList>
            <consortium name="Molecular Ecology Group"/>
        </authorList>
    </citation>
    <scope>NUCLEOTIDE SEQUENCE</scope>
</reference>
<protein>
    <submittedName>
        <fullName evidence="3">Uncharacterized protein</fullName>
    </submittedName>
</protein>
<dbReference type="OrthoDB" id="6517071at2759"/>
<feature type="coiled-coil region" evidence="1">
    <location>
        <begin position="513"/>
        <end position="540"/>
    </location>
</feature>
<dbReference type="AlphaFoldDB" id="A0A8S4A4P1"/>
<feature type="compositionally biased region" description="Basic and acidic residues" evidence="2">
    <location>
        <begin position="716"/>
        <end position="726"/>
    </location>
</feature>
<evidence type="ECO:0000256" key="2">
    <source>
        <dbReference type="SAM" id="MobiDB-lite"/>
    </source>
</evidence>
<sequence>MSSSGSVFTAHSSFKQQNGDVSSGRSVRATMESIKSVHENPFYKNFGIKHSAPPYPRQANKPVVSEDTKRVSTNGRSSVDDDIGEYRPGSGYVHKLLDKFSSLTVREEPIIPAPHLKRSSSLDELPGENETVKDSVVVSRTIGLRYEKLSYLSVAKLSHRTRSIEELNHTHQKYHRGSAVSHQHSDTQWGMDKQLFTHKFQRDIQTVPADGDQARDEIIMNDSVNSGVLLENTDDNERYSDTTTALNSHESVLQAELPKPNTVLTVRNIFESASSASVLHSRRQRSDSPSFVSVQSVKPVLSPLQASHVSASSQESALNRVISHSSSPLASPKHTSDTLAKPSSSLSKIENARHVPDSDLPSRSNVQKSVAAISSNSGMSIVRPQTSSSPYRTNANPTSPSAFSPVSSADGRLFRFDGENSLETSETFHSLHHTSSYNAPSLLATVTGVQLHSSAISDNQKSSLAVSSSSFKDRIEDGKHYEHPVMIFAKANLSPQKNRPHRVRDYTPLNDEVDGINEVAEQLRDAIRSAEAKAQFDANDYSHLGLETTNKVSSQRRIFESNSNISDKNTNNQSKPVPIRNQIIKEAKNSQKHVLDNDKSNSENKSKNIAAAEVSNSVDIKRSNVRKPIVKELLASLETQPAPLVSNFKDRKKRVTFSVSSTAQEDDDAKPTSHLSNSITAGHELLSDAYKDAVDSDQSHSDESPALNDQPLSHVNKNDSDPKELPVKGIPSIVAQRLKKHNFDPSQVAEDVLSSSDATEQHLQEASRKNLDSASGNPTSSDSENDSLATEIENEISNVRRKMEESRNKSTGLLPIFDSSQLSKKRRERKKQQASAGEEVVPALDLSGMTDDQAMEYQLRHKKIAPCNIIFIGENADTSRSLLTKQRKVKINIHFNDAKTETFEYPNEATALEHYLEDHPHEKDEILVLEDFTGGGNESSDEVQIDVYETPVTPRGSADDDLLKSNTSLAHAGSLQSYRGRFQQDYQLGSVQVEEPKKPVEPEPVVDPDKLMLRPAEEDDTNTWSTSSSSDILF</sequence>
<evidence type="ECO:0000313" key="4">
    <source>
        <dbReference type="Proteomes" id="UP000678393"/>
    </source>
</evidence>
<feature type="region of interest" description="Disordered" evidence="2">
    <location>
        <begin position="315"/>
        <end position="407"/>
    </location>
</feature>
<feature type="compositionally biased region" description="Low complexity" evidence="2">
    <location>
        <begin position="1022"/>
        <end position="1034"/>
    </location>
</feature>
<feature type="compositionally biased region" description="Basic and acidic residues" evidence="2">
    <location>
        <begin position="693"/>
        <end position="703"/>
    </location>
</feature>
<proteinExistence type="predicted"/>
<gene>
    <name evidence="3" type="ORF">CUNI_LOCUS20770</name>
</gene>
<feature type="region of interest" description="Disordered" evidence="2">
    <location>
        <begin position="587"/>
        <end position="610"/>
    </location>
</feature>